<feature type="domain" description="NAD-dependent epimerase/dehydratase" evidence="1">
    <location>
        <begin position="3"/>
        <end position="231"/>
    </location>
</feature>
<dbReference type="SUPFAM" id="SSF51735">
    <property type="entry name" value="NAD(P)-binding Rossmann-fold domains"/>
    <property type="match status" value="1"/>
</dbReference>
<dbReference type="Pfam" id="PF01370">
    <property type="entry name" value="Epimerase"/>
    <property type="match status" value="1"/>
</dbReference>
<dbReference type="PANTHER" id="PTHR48079">
    <property type="entry name" value="PROTEIN YEEZ"/>
    <property type="match status" value="1"/>
</dbReference>
<gene>
    <name evidence="2" type="ORF">FJQ89_13880</name>
</gene>
<dbReference type="GO" id="GO:0004029">
    <property type="term" value="F:aldehyde dehydrogenase (NAD+) activity"/>
    <property type="evidence" value="ECO:0007669"/>
    <property type="project" value="TreeGrafter"/>
</dbReference>
<sequence>MKISITGASGFIGKLLLKQLSSTQHVVSILTRKDVDAGPGVSCIRGDLLKEDAALHAFADGSDVILHCAGEIKDESLMEQLHVDGTRHLLRAVSASIKQHGKPVHWVQLSSVGAYGLDGAGSQSGRTITEDSQEQPVGMYEVTKTASDQLVREFAAQEPLFSYTIVRPTIVIGSNMPNQSFHAMARMIKRGVFFRIGRRKAVATYVLVDDVVRALLQCVSDRRAHGKVFIVANDCPLDQVINALALAMQVGAPKLILPEAPLRLLVKLTAPWLKLPLTTARIDALTRKTHYSSSLIGSTLGFFPAESVPQSIPQLINDSSDRLK</sequence>
<evidence type="ECO:0000313" key="2">
    <source>
        <dbReference type="EMBL" id="QDG71388.1"/>
    </source>
</evidence>
<dbReference type="PANTHER" id="PTHR48079:SF6">
    <property type="entry name" value="NAD(P)-BINDING DOMAIN-CONTAINING PROTEIN-RELATED"/>
    <property type="match status" value="1"/>
</dbReference>
<evidence type="ECO:0000259" key="1">
    <source>
        <dbReference type="Pfam" id="PF01370"/>
    </source>
</evidence>
<dbReference type="InterPro" id="IPR036291">
    <property type="entry name" value="NAD(P)-bd_dom_sf"/>
</dbReference>
<proteinExistence type="predicted"/>
<dbReference type="Gene3D" id="3.40.50.720">
    <property type="entry name" value="NAD(P)-binding Rossmann-like Domain"/>
    <property type="match status" value="1"/>
</dbReference>
<reference evidence="2 3" key="1">
    <citation type="submission" date="2019-06" db="EMBL/GenBank/DDBJ databases">
        <title>Complete genome sequence of Janthinobacterium sp. SNU WT3 isolated from diseased rainbow trout.</title>
        <authorList>
            <person name="Oh W.T."/>
            <person name="Park S.C."/>
        </authorList>
    </citation>
    <scope>NUCLEOTIDE SEQUENCE [LARGE SCALE GENOMIC DNA]</scope>
    <source>
        <strain evidence="2 3">SNU WT3</strain>
    </source>
</reference>
<dbReference type="InterPro" id="IPR051783">
    <property type="entry name" value="NAD(P)-dependent_oxidoreduct"/>
</dbReference>
<name>A0A4Y6RED9_9BURK</name>
<organism evidence="2 3">
    <name type="scientific">Janthinobacterium tructae</name>
    <dbReference type="NCBI Taxonomy" id="2590869"/>
    <lineage>
        <taxon>Bacteria</taxon>
        <taxon>Pseudomonadati</taxon>
        <taxon>Pseudomonadota</taxon>
        <taxon>Betaproteobacteria</taxon>
        <taxon>Burkholderiales</taxon>
        <taxon>Oxalobacteraceae</taxon>
        <taxon>Janthinobacterium</taxon>
    </lineage>
</organism>
<protein>
    <submittedName>
        <fullName evidence="2">NAD-dependent epimerase/dehydratase family protein</fullName>
    </submittedName>
</protein>
<dbReference type="OrthoDB" id="9801056at2"/>
<dbReference type="InterPro" id="IPR001509">
    <property type="entry name" value="Epimerase_deHydtase"/>
</dbReference>
<dbReference type="AlphaFoldDB" id="A0A4Y6RED9"/>
<keyword evidence="3" id="KW-1185">Reference proteome</keyword>
<dbReference type="GO" id="GO:0005737">
    <property type="term" value="C:cytoplasm"/>
    <property type="evidence" value="ECO:0007669"/>
    <property type="project" value="TreeGrafter"/>
</dbReference>
<dbReference type="KEGG" id="jas:FJQ89_13880"/>
<dbReference type="RefSeq" id="WP_141170596.1">
    <property type="nucleotide sequence ID" value="NZ_CP041185.1"/>
</dbReference>
<accession>A0A4Y6RED9</accession>
<dbReference type="EMBL" id="CP041185">
    <property type="protein sequence ID" value="QDG71388.1"/>
    <property type="molecule type" value="Genomic_DNA"/>
</dbReference>
<dbReference type="Proteomes" id="UP000316665">
    <property type="component" value="Chromosome"/>
</dbReference>
<evidence type="ECO:0000313" key="3">
    <source>
        <dbReference type="Proteomes" id="UP000316665"/>
    </source>
</evidence>